<dbReference type="PANTHER" id="PTHR36922:SF1">
    <property type="entry name" value="DUF1993 DOMAIN-CONTAINING PROTEIN"/>
    <property type="match status" value="1"/>
</dbReference>
<evidence type="ECO:0000313" key="1">
    <source>
        <dbReference type="EMBL" id="SMQ77141.1"/>
    </source>
</evidence>
<dbReference type="RefSeq" id="WP_086457384.1">
    <property type="nucleotide sequence ID" value="NZ_FXWL01000002.1"/>
</dbReference>
<dbReference type="InterPro" id="IPR018531">
    <property type="entry name" value="DUF1993"/>
</dbReference>
<dbReference type="SUPFAM" id="SSF109854">
    <property type="entry name" value="DinB/YfiT-like putative metalloenzymes"/>
    <property type="match status" value="1"/>
</dbReference>
<organism evidence="1 2">
    <name type="scientific">Sphingopyxis terrae subsp. ummariensis</name>
    <dbReference type="NCBI Taxonomy" id="429001"/>
    <lineage>
        <taxon>Bacteria</taxon>
        <taxon>Pseudomonadati</taxon>
        <taxon>Pseudomonadota</taxon>
        <taxon>Alphaproteobacteria</taxon>
        <taxon>Sphingomonadales</taxon>
        <taxon>Sphingomonadaceae</taxon>
        <taxon>Sphingopyxis</taxon>
    </lineage>
</organism>
<gene>
    <name evidence="1" type="ORF">SAMN06295984_2552</name>
</gene>
<reference evidence="2" key="1">
    <citation type="submission" date="2017-04" db="EMBL/GenBank/DDBJ databases">
        <authorList>
            <person name="Varghese N."/>
            <person name="Submissions S."/>
        </authorList>
    </citation>
    <scope>NUCLEOTIDE SEQUENCE [LARGE SCALE GENOMIC DNA]</scope>
    <source>
        <strain evidence="2">UI2</strain>
    </source>
</reference>
<dbReference type="EMBL" id="FXWL01000002">
    <property type="protein sequence ID" value="SMQ77141.1"/>
    <property type="molecule type" value="Genomic_DNA"/>
</dbReference>
<dbReference type="AlphaFoldDB" id="A0A1Y6FUI4"/>
<dbReference type="PANTHER" id="PTHR36922">
    <property type="entry name" value="BLL2446 PROTEIN"/>
    <property type="match status" value="1"/>
</dbReference>
<accession>A0A1Y6FUI4</accession>
<keyword evidence="2" id="KW-1185">Reference proteome</keyword>
<dbReference type="Gene3D" id="1.20.120.450">
    <property type="entry name" value="dinb family like domain"/>
    <property type="match status" value="1"/>
</dbReference>
<evidence type="ECO:0008006" key="3">
    <source>
        <dbReference type="Google" id="ProtNLM"/>
    </source>
</evidence>
<protein>
    <recommendedName>
        <fullName evidence="3">DUF1993 domain-containing protein</fullName>
    </recommendedName>
</protein>
<evidence type="ECO:0000313" key="2">
    <source>
        <dbReference type="Proteomes" id="UP000194469"/>
    </source>
</evidence>
<proteinExistence type="predicted"/>
<dbReference type="InterPro" id="IPR034660">
    <property type="entry name" value="DinB/YfiT-like"/>
</dbReference>
<sequence>MSLYDLTVPAYVNALGALSAQLAKAQAWGADNAIGELQFAAGRLAPDMFPLPTQIRFACGQAISGLARLGASGGPEFPDDAADFAGMQDQIARTLTFLDTIDPVSLGVDNDRPVSFDLPNGMVFDLTAATYVRDWALPQFYFHIVAAYAVMRHLGVPLGKADYAGYMMQHLRPGTAPTA</sequence>
<dbReference type="GeneID" id="303002191"/>
<name>A0A1Y6FUI4_9SPHN</name>
<dbReference type="Proteomes" id="UP000194469">
    <property type="component" value="Unassembled WGS sequence"/>
</dbReference>
<dbReference type="Pfam" id="PF09351">
    <property type="entry name" value="DUF1993"/>
    <property type="match status" value="1"/>
</dbReference>